<gene>
    <name evidence="1" type="ORF">BJX66DRAFT_318747</name>
</gene>
<proteinExistence type="predicted"/>
<name>A0ABR4FJ99_9EURO</name>
<protein>
    <submittedName>
        <fullName evidence="1">Uncharacterized protein</fullName>
    </submittedName>
</protein>
<dbReference type="Proteomes" id="UP001610563">
    <property type="component" value="Unassembled WGS sequence"/>
</dbReference>
<dbReference type="EMBL" id="JBFTWV010000246">
    <property type="protein sequence ID" value="KAL2783324.1"/>
    <property type="molecule type" value="Genomic_DNA"/>
</dbReference>
<evidence type="ECO:0000313" key="2">
    <source>
        <dbReference type="Proteomes" id="UP001610563"/>
    </source>
</evidence>
<organism evidence="1 2">
    <name type="scientific">Aspergillus keveii</name>
    <dbReference type="NCBI Taxonomy" id="714993"/>
    <lineage>
        <taxon>Eukaryota</taxon>
        <taxon>Fungi</taxon>
        <taxon>Dikarya</taxon>
        <taxon>Ascomycota</taxon>
        <taxon>Pezizomycotina</taxon>
        <taxon>Eurotiomycetes</taxon>
        <taxon>Eurotiomycetidae</taxon>
        <taxon>Eurotiales</taxon>
        <taxon>Aspergillaceae</taxon>
        <taxon>Aspergillus</taxon>
        <taxon>Aspergillus subgen. Nidulantes</taxon>
    </lineage>
</organism>
<keyword evidence="2" id="KW-1185">Reference proteome</keyword>
<comment type="caution">
    <text evidence="1">The sequence shown here is derived from an EMBL/GenBank/DDBJ whole genome shotgun (WGS) entry which is preliminary data.</text>
</comment>
<accession>A0ABR4FJ99</accession>
<reference evidence="1 2" key="1">
    <citation type="submission" date="2024-07" db="EMBL/GenBank/DDBJ databases">
        <title>Section-level genome sequencing and comparative genomics of Aspergillus sections Usti and Cavernicolus.</title>
        <authorList>
            <consortium name="Lawrence Berkeley National Laboratory"/>
            <person name="Nybo J.L."/>
            <person name="Vesth T.C."/>
            <person name="Theobald S."/>
            <person name="Frisvad J.C."/>
            <person name="Larsen T.O."/>
            <person name="Kjaerboelling I."/>
            <person name="Rothschild-Mancinelli K."/>
            <person name="Lyhne E.K."/>
            <person name="Kogle M.E."/>
            <person name="Barry K."/>
            <person name="Clum A."/>
            <person name="Na H."/>
            <person name="Ledsgaard L."/>
            <person name="Lin J."/>
            <person name="Lipzen A."/>
            <person name="Kuo A."/>
            <person name="Riley R."/>
            <person name="Mondo S."/>
            <person name="Labutti K."/>
            <person name="Haridas S."/>
            <person name="Pangalinan J."/>
            <person name="Salamov A.A."/>
            <person name="Simmons B.A."/>
            <person name="Magnuson J.K."/>
            <person name="Chen J."/>
            <person name="Drula E."/>
            <person name="Henrissat B."/>
            <person name="Wiebenga A."/>
            <person name="Lubbers R.J."/>
            <person name="Gomes A.C."/>
            <person name="Makela M.R."/>
            <person name="Stajich J."/>
            <person name="Grigoriev I.V."/>
            <person name="Mortensen U.H."/>
            <person name="De Vries R.P."/>
            <person name="Baker S.E."/>
            <person name="Andersen M.R."/>
        </authorList>
    </citation>
    <scope>NUCLEOTIDE SEQUENCE [LARGE SCALE GENOMIC DNA]</scope>
    <source>
        <strain evidence="1 2">CBS 209.92</strain>
    </source>
</reference>
<evidence type="ECO:0000313" key="1">
    <source>
        <dbReference type="EMBL" id="KAL2783324.1"/>
    </source>
</evidence>
<sequence>MESTYSAPHTQCVPSSYRMVTREENGLGRIYADDPIFSQGKDFAKSLVLEPNCSKNFCRLAQGCRGLPVVILMNPCDRHTGDFGDMLINNSAILWLKNFFSEFGLDFEYDVPILDMFTLLSDHWLRHNVHRGQAETQELIRRSCDITQELLEFLQPSTIVVMHCATNTSSGRRHPFFGSVQHPLVESLSSSMEKAEERTMQTLNVCGRATPVIPAFHPSRINYEDDFKEKKRLTLLLRDILSSVFLPYV</sequence>